<organism evidence="1 2">
    <name type="scientific">Ancylostoma caninum</name>
    <name type="common">Dog hookworm</name>
    <dbReference type="NCBI Taxonomy" id="29170"/>
    <lineage>
        <taxon>Eukaryota</taxon>
        <taxon>Metazoa</taxon>
        <taxon>Ecdysozoa</taxon>
        <taxon>Nematoda</taxon>
        <taxon>Chromadorea</taxon>
        <taxon>Rhabditida</taxon>
        <taxon>Rhabditina</taxon>
        <taxon>Rhabditomorpha</taxon>
        <taxon>Strongyloidea</taxon>
        <taxon>Ancylostomatidae</taxon>
        <taxon>Ancylostomatinae</taxon>
        <taxon>Ancylostoma</taxon>
    </lineage>
</organism>
<comment type="caution">
    <text evidence="1">The sequence shown here is derived from an EMBL/GenBank/DDBJ whole genome shotgun (WGS) entry which is preliminary data.</text>
</comment>
<evidence type="ECO:0000313" key="1">
    <source>
        <dbReference type="EMBL" id="RCN30424.1"/>
    </source>
</evidence>
<name>A0A368FE22_ANCCA</name>
<dbReference type="AlphaFoldDB" id="A0A368FE22"/>
<accession>A0A368FE22</accession>
<evidence type="ECO:0000313" key="2">
    <source>
        <dbReference type="Proteomes" id="UP000252519"/>
    </source>
</evidence>
<dbReference type="Proteomes" id="UP000252519">
    <property type="component" value="Unassembled WGS sequence"/>
</dbReference>
<protein>
    <submittedName>
        <fullName evidence="1">Uncharacterized protein</fullName>
    </submittedName>
</protein>
<reference evidence="1 2" key="1">
    <citation type="submission" date="2014-10" db="EMBL/GenBank/DDBJ databases">
        <title>Draft genome of the hookworm Ancylostoma caninum.</title>
        <authorList>
            <person name="Mitreva M."/>
        </authorList>
    </citation>
    <scope>NUCLEOTIDE SEQUENCE [LARGE SCALE GENOMIC DNA]</scope>
    <source>
        <strain evidence="1 2">Baltimore</strain>
    </source>
</reference>
<gene>
    <name evidence="1" type="ORF">ANCCAN_23802</name>
</gene>
<dbReference type="EMBL" id="JOJR01001558">
    <property type="protein sequence ID" value="RCN30424.1"/>
    <property type="molecule type" value="Genomic_DNA"/>
</dbReference>
<proteinExistence type="predicted"/>
<sequence length="26" mass="3037">MSRVLVLGFLLFLSSLADRSFFEIFQ</sequence>
<keyword evidence="2" id="KW-1185">Reference proteome</keyword>